<dbReference type="EMBL" id="QJNS01000067">
    <property type="protein sequence ID" value="RYO89752.1"/>
    <property type="molecule type" value="Genomic_DNA"/>
</dbReference>
<dbReference type="InterPro" id="IPR052895">
    <property type="entry name" value="HetReg/Transcr_Mod"/>
</dbReference>
<accession>A0ABY0HEB6</accession>
<evidence type="ECO:0000313" key="2">
    <source>
        <dbReference type="EMBL" id="RYO89752.1"/>
    </source>
</evidence>
<dbReference type="PANTHER" id="PTHR24148:SF73">
    <property type="entry name" value="HET DOMAIN PROTEIN (AFU_ORTHOLOGUE AFUA_8G01020)"/>
    <property type="match status" value="1"/>
</dbReference>
<reference evidence="2 3" key="1">
    <citation type="submission" date="2018-06" db="EMBL/GenBank/DDBJ databases">
        <title>Complete Genomes of Monosporascus.</title>
        <authorList>
            <person name="Robinson A.J."/>
            <person name="Natvig D.O."/>
        </authorList>
    </citation>
    <scope>NUCLEOTIDE SEQUENCE [LARGE SCALE GENOMIC DNA]</scope>
    <source>
        <strain evidence="2 3">CBS 609.92</strain>
    </source>
</reference>
<gene>
    <name evidence="2" type="ORF">DL762_003029</name>
</gene>
<evidence type="ECO:0000313" key="3">
    <source>
        <dbReference type="Proteomes" id="UP000294003"/>
    </source>
</evidence>
<organism evidence="2 3">
    <name type="scientific">Monosporascus cannonballus</name>
    <dbReference type="NCBI Taxonomy" id="155416"/>
    <lineage>
        <taxon>Eukaryota</taxon>
        <taxon>Fungi</taxon>
        <taxon>Dikarya</taxon>
        <taxon>Ascomycota</taxon>
        <taxon>Pezizomycotina</taxon>
        <taxon>Sordariomycetes</taxon>
        <taxon>Xylariomycetidae</taxon>
        <taxon>Xylariales</taxon>
        <taxon>Xylariales incertae sedis</taxon>
        <taxon>Monosporascus</taxon>
    </lineage>
</organism>
<evidence type="ECO:0000259" key="1">
    <source>
        <dbReference type="Pfam" id="PF06985"/>
    </source>
</evidence>
<proteinExistence type="predicted"/>
<comment type="caution">
    <text evidence="2">The sequence shown here is derived from an EMBL/GenBank/DDBJ whole genome shotgun (WGS) entry which is preliminary data.</text>
</comment>
<keyword evidence="3" id="KW-1185">Reference proteome</keyword>
<protein>
    <recommendedName>
        <fullName evidence="1">Heterokaryon incompatibility domain-containing protein</fullName>
    </recommendedName>
</protein>
<feature type="domain" description="Heterokaryon incompatibility" evidence="1">
    <location>
        <begin position="53"/>
        <end position="199"/>
    </location>
</feature>
<dbReference type="Pfam" id="PF06985">
    <property type="entry name" value="HET"/>
    <property type="match status" value="1"/>
</dbReference>
<name>A0ABY0HEB6_9PEZI</name>
<dbReference type="Proteomes" id="UP000294003">
    <property type="component" value="Unassembled WGS sequence"/>
</dbReference>
<dbReference type="PANTHER" id="PTHR24148">
    <property type="entry name" value="ANKYRIN REPEAT DOMAIN-CONTAINING PROTEIN 39 HOMOLOG-RELATED"/>
    <property type="match status" value="1"/>
</dbReference>
<dbReference type="InterPro" id="IPR010730">
    <property type="entry name" value="HET"/>
</dbReference>
<sequence length="630" mass="71440">MMPGADNIYSKQLDAAKREIRLLQTQPDVNDCSTTWSMSKASLGTAPNATPRFNALSYVWGNTHASQPVRINSQDLRVTENLGQALRGLRNASIPEADDLPLWIDALCINQQDDQERNQQVAMMGDIYGRAERVLIWLGDGDIYSDWVFQRFRLPDFRQEVEQLATFKNQSSESVRARVIMIHNIEKRRWWTRAWVIQELLLGKNDPILVCGCYSVPWADFCFYQANLPWNRGASAGDSAHYWHDVFKDISQDPSAVVALDSDGGIPHGSKARAWNSLRKAIQVAGSLHFPFIAAAQFFKQNATEQRDYVYAFRGLLHPAEQAHIPVDYARPAMEIFHDAMVMFWLSPLDDVQARMIGGFSFHRQSVPDIPSWVPDLSAQKSEDLEGYDGSFLPPDTNRQWRGPLKPRISKDKMVLHLQGIMFDTVREHHEIRFLSETRPNIDELKATVIAATNALEKPIPSSSRLHKWNEARQPRDNLLRIVRTFAAPELRSSPEELRETTDMWHALLNSSNIATDAGSGPGTEGRVGKDPNLKRLYKTLYKRLNHRRIFITSAGFVGVGPKNLEVEDRIVFPFGMTSPWIVRPHEALYSTIKTFAIVGCAFVWDLSDFDKLESALGEGVLREGTVSIR</sequence>